<name>A0A1P8KBC3_9BURK</name>
<evidence type="ECO:0000313" key="3">
    <source>
        <dbReference type="EMBL" id="APW43314.1"/>
    </source>
</evidence>
<proteinExistence type="predicted"/>
<accession>A0A1P8KBC3</accession>
<sequence length="159" mass="17850">MFIYLVVFIATGVFMVLIVNADDASAPWITLLVRNHGIVFAWHLACWMVLGMFTNYYWDLFNQGKGLDAMQVPRILIPLMVSPFVFLPTYNLWLASSSQSYLLFSVISIQAGFFWHALFTKADQTLNKTASIPWTVNNGTGRMSTKAAPAAPQAPQEPR</sequence>
<gene>
    <name evidence="3" type="ORF">RS694_12775</name>
</gene>
<organism evidence="3 4">
    <name type="scientific">Rhodoferax saidenbachensis</name>
    <dbReference type="NCBI Taxonomy" id="1484693"/>
    <lineage>
        <taxon>Bacteria</taxon>
        <taxon>Pseudomonadati</taxon>
        <taxon>Pseudomonadota</taxon>
        <taxon>Betaproteobacteria</taxon>
        <taxon>Burkholderiales</taxon>
        <taxon>Comamonadaceae</taxon>
        <taxon>Rhodoferax</taxon>
    </lineage>
</organism>
<evidence type="ECO:0000256" key="1">
    <source>
        <dbReference type="SAM" id="MobiDB-lite"/>
    </source>
</evidence>
<reference evidence="3 4" key="1">
    <citation type="submission" date="2017-01" db="EMBL/GenBank/DDBJ databases">
        <authorList>
            <person name="Mah S.A."/>
            <person name="Swanson W.J."/>
            <person name="Moy G.W."/>
            <person name="Vacquier V.D."/>
        </authorList>
    </citation>
    <scope>NUCLEOTIDE SEQUENCE [LARGE SCALE GENOMIC DNA]</scope>
    <source>
        <strain evidence="3 4">DSM 22694</strain>
    </source>
</reference>
<keyword evidence="2" id="KW-0472">Membrane</keyword>
<evidence type="ECO:0000313" key="4">
    <source>
        <dbReference type="Proteomes" id="UP000186110"/>
    </source>
</evidence>
<keyword evidence="4" id="KW-1185">Reference proteome</keyword>
<keyword evidence="2" id="KW-1133">Transmembrane helix</keyword>
<feature type="transmembrane region" description="Helical" evidence="2">
    <location>
        <begin position="75"/>
        <end position="95"/>
    </location>
</feature>
<keyword evidence="2" id="KW-0812">Transmembrane</keyword>
<dbReference type="EMBL" id="CP019239">
    <property type="protein sequence ID" value="APW43314.1"/>
    <property type="molecule type" value="Genomic_DNA"/>
</dbReference>
<feature type="compositionally biased region" description="Low complexity" evidence="1">
    <location>
        <begin position="147"/>
        <end position="159"/>
    </location>
</feature>
<dbReference type="AlphaFoldDB" id="A0A1P8KBC3"/>
<feature type="transmembrane region" description="Helical" evidence="2">
    <location>
        <begin position="101"/>
        <end position="119"/>
    </location>
</feature>
<dbReference type="Proteomes" id="UP000186110">
    <property type="component" value="Chromosome"/>
</dbReference>
<protein>
    <submittedName>
        <fullName evidence="3">Uncharacterized protein</fullName>
    </submittedName>
</protein>
<feature type="region of interest" description="Disordered" evidence="1">
    <location>
        <begin position="137"/>
        <end position="159"/>
    </location>
</feature>
<feature type="transmembrane region" description="Helical" evidence="2">
    <location>
        <begin position="37"/>
        <end position="54"/>
    </location>
</feature>
<dbReference type="KEGG" id="rsb:RS694_12775"/>
<evidence type="ECO:0000256" key="2">
    <source>
        <dbReference type="SAM" id="Phobius"/>
    </source>
</evidence>